<evidence type="ECO:0000256" key="2">
    <source>
        <dbReference type="SAM" id="Phobius"/>
    </source>
</evidence>
<reference evidence="5" key="1">
    <citation type="journal article" date="2019" name="Int. J. Syst. Evol. Microbiol.">
        <title>The Global Catalogue of Microorganisms (GCM) 10K type strain sequencing project: providing services to taxonomists for standard genome sequencing and annotation.</title>
        <authorList>
            <consortium name="The Broad Institute Genomics Platform"/>
            <consortium name="The Broad Institute Genome Sequencing Center for Infectious Disease"/>
            <person name="Wu L."/>
            <person name="Ma J."/>
        </authorList>
    </citation>
    <scope>NUCLEOTIDE SEQUENCE [LARGE SCALE GENOMIC DNA]</scope>
    <source>
        <strain evidence="5">JCM 18472</strain>
    </source>
</reference>
<dbReference type="SUPFAM" id="SSF55073">
    <property type="entry name" value="Nucleotide cyclase"/>
    <property type="match status" value="1"/>
</dbReference>
<feature type="transmembrane region" description="Helical" evidence="2">
    <location>
        <begin position="41"/>
        <end position="60"/>
    </location>
</feature>
<feature type="domain" description="GGDEF" evidence="3">
    <location>
        <begin position="195"/>
        <end position="316"/>
    </location>
</feature>
<sequence length="316" mass="35514">MAYDDRSRLADWLFRLVYVSGVVLMGSYALWQYMMGHYSDILLPAILTLMLGGALFVRWVNAEFRRLPIYLVLISCYLIVAIDLAHQQATLSLFWLGLPPVLTLLLLPLAPGLLLSLFLTPVWLAIAAPDLTLGPAALAYLTLLGMASLPGWLGHRHAQQCDRSVRRDRDCCALSRETLERRMAAEVERAKALRRPLAALVIHLPQLEMADEQFGRPLLHALLDRICQTIQANSRQHDLLGRQQGSLFWLLLPDTGEAGALIVRERLLHALNREVIAETGTLQSRIQVCRLHAGETRQHFEQRLLSAGLKLMEPAL</sequence>
<proteinExistence type="predicted"/>
<dbReference type="SMART" id="SM00267">
    <property type="entry name" value="GGDEF"/>
    <property type="match status" value="1"/>
</dbReference>
<dbReference type="InterPro" id="IPR029787">
    <property type="entry name" value="Nucleotide_cyclase"/>
</dbReference>
<keyword evidence="2" id="KW-1133">Transmembrane helix</keyword>
<comment type="cofactor">
    <cofactor evidence="1">
        <name>Mg(2+)</name>
        <dbReference type="ChEBI" id="CHEBI:18420"/>
    </cofactor>
</comment>
<dbReference type="EMBL" id="BAABKI010000013">
    <property type="protein sequence ID" value="GAA5173653.1"/>
    <property type="molecule type" value="Genomic_DNA"/>
</dbReference>
<accession>A0ABP9RAS7</accession>
<dbReference type="Proteomes" id="UP001500074">
    <property type="component" value="Unassembled WGS sequence"/>
</dbReference>
<dbReference type="Gene3D" id="3.30.70.270">
    <property type="match status" value="1"/>
</dbReference>
<name>A0ABP9RAS7_9GAMM</name>
<dbReference type="RefSeq" id="WP_051907364.1">
    <property type="nucleotide sequence ID" value="NZ_BAABKI010000013.1"/>
</dbReference>
<dbReference type="InterPro" id="IPR020084">
    <property type="entry name" value="NUDIX_hydrolase_CS"/>
</dbReference>
<gene>
    <name evidence="4" type="ORF">GCM10023342_12840</name>
</gene>
<protein>
    <recommendedName>
        <fullName evidence="3">GGDEF domain-containing protein</fullName>
    </recommendedName>
</protein>
<evidence type="ECO:0000313" key="4">
    <source>
        <dbReference type="EMBL" id="GAA5173653.1"/>
    </source>
</evidence>
<dbReference type="PROSITE" id="PS00893">
    <property type="entry name" value="NUDIX_BOX"/>
    <property type="match status" value="1"/>
</dbReference>
<dbReference type="InterPro" id="IPR043128">
    <property type="entry name" value="Rev_trsase/Diguanyl_cyclase"/>
</dbReference>
<dbReference type="NCBIfam" id="TIGR00254">
    <property type="entry name" value="GGDEF"/>
    <property type="match status" value="1"/>
</dbReference>
<feature type="transmembrane region" description="Helical" evidence="2">
    <location>
        <begin position="67"/>
        <end position="85"/>
    </location>
</feature>
<dbReference type="InterPro" id="IPR000160">
    <property type="entry name" value="GGDEF_dom"/>
</dbReference>
<organism evidence="4 5">
    <name type="scientific">Modicisalibacter zincidurans</name>
    <dbReference type="NCBI Taxonomy" id="1178777"/>
    <lineage>
        <taxon>Bacteria</taxon>
        <taxon>Pseudomonadati</taxon>
        <taxon>Pseudomonadota</taxon>
        <taxon>Gammaproteobacteria</taxon>
        <taxon>Oceanospirillales</taxon>
        <taxon>Halomonadaceae</taxon>
        <taxon>Modicisalibacter</taxon>
    </lineage>
</organism>
<keyword evidence="5" id="KW-1185">Reference proteome</keyword>
<keyword evidence="2" id="KW-0472">Membrane</keyword>
<feature type="transmembrane region" description="Helical" evidence="2">
    <location>
        <begin position="105"/>
        <end position="126"/>
    </location>
</feature>
<evidence type="ECO:0000259" key="3">
    <source>
        <dbReference type="PROSITE" id="PS50887"/>
    </source>
</evidence>
<evidence type="ECO:0000313" key="5">
    <source>
        <dbReference type="Proteomes" id="UP001500074"/>
    </source>
</evidence>
<feature type="transmembrane region" description="Helical" evidence="2">
    <location>
        <begin position="133"/>
        <end position="153"/>
    </location>
</feature>
<dbReference type="PROSITE" id="PS50887">
    <property type="entry name" value="GGDEF"/>
    <property type="match status" value="1"/>
</dbReference>
<comment type="caution">
    <text evidence="4">The sequence shown here is derived from an EMBL/GenBank/DDBJ whole genome shotgun (WGS) entry which is preliminary data.</text>
</comment>
<feature type="transmembrane region" description="Helical" evidence="2">
    <location>
        <begin position="12"/>
        <end position="35"/>
    </location>
</feature>
<evidence type="ECO:0000256" key="1">
    <source>
        <dbReference type="ARBA" id="ARBA00001946"/>
    </source>
</evidence>
<keyword evidence="2" id="KW-0812">Transmembrane</keyword>
<dbReference type="Pfam" id="PF00990">
    <property type="entry name" value="GGDEF"/>
    <property type="match status" value="1"/>
</dbReference>